<dbReference type="EMBL" id="MG387042">
    <property type="protein sequence ID" value="ATW62666.1"/>
    <property type="molecule type" value="Genomic_DNA"/>
</dbReference>
<keyword evidence="3" id="KW-1185">Reference proteome</keyword>
<evidence type="ECO:0000313" key="2">
    <source>
        <dbReference type="EMBL" id="ATW62666.1"/>
    </source>
</evidence>
<sequence length="190" mass="21965">MAGKAIPYVIREKQILEICEKEGYIYKGVVGEFKNSESKIILECTKDGNCWSPSIRNFVNAGSRCPRCCQTRFLQKRKDKITSVENIPTTFYIQRLFNNHYSVLKYGITTRSLDTRIKEQSKCSSYSHELVLSVQLFSRKEAFRLETLVKQTIPSGFLTPALLPDGYSETCLEKYLPEIKRIVYDYMFPG</sequence>
<reference evidence="2" key="1">
    <citation type="submission" date="2017-11" db="EMBL/GenBank/DDBJ databases">
        <title>SP3 genome.</title>
        <authorList>
            <person name="Sritha K.S."/>
            <person name="Sarita G.B."/>
            <person name="Jeena A."/>
        </authorList>
    </citation>
    <scope>NUCLEOTIDE SEQUENCE [LARGE SCALE GENOMIC DNA]</scope>
</reference>
<dbReference type="KEGG" id="vg:54995169"/>
<proteinExistence type="predicted"/>
<evidence type="ECO:0000313" key="3">
    <source>
        <dbReference type="Proteomes" id="UP000259545"/>
    </source>
</evidence>
<evidence type="ECO:0000259" key="1">
    <source>
        <dbReference type="Pfam" id="PF21817"/>
    </source>
</evidence>
<dbReference type="InterPro" id="IPR048793">
    <property type="entry name" value="CapR_dom"/>
</dbReference>
<dbReference type="Proteomes" id="UP000259545">
    <property type="component" value="Segment"/>
</dbReference>
<dbReference type="Pfam" id="PF21817">
    <property type="entry name" value="CapR"/>
    <property type="match status" value="1"/>
</dbReference>
<accession>A0A2H4PIR9</accession>
<feature type="domain" description="CapR homology" evidence="1">
    <location>
        <begin position="14"/>
        <end position="68"/>
    </location>
</feature>
<organism evidence="2 3">
    <name type="scientific">Salmonella phage SP-3</name>
    <dbReference type="NCBI Taxonomy" id="1186124"/>
    <lineage>
        <taxon>Viruses</taxon>
        <taxon>Duplodnaviria</taxon>
        <taxon>Heunggongvirae</taxon>
        <taxon>Uroviricota</taxon>
        <taxon>Caudoviricetes</taxon>
    </lineage>
</organism>
<name>A0A2H4PIR9_9CAUD</name>
<protein>
    <recommendedName>
        <fullName evidence="1">CapR homology domain-containing protein</fullName>
    </recommendedName>
</protein>